<accession>A0A151QVP7</accession>
<feature type="transmembrane region" description="Helical" evidence="6">
    <location>
        <begin position="687"/>
        <end position="707"/>
    </location>
</feature>
<evidence type="ECO:0000313" key="7">
    <source>
        <dbReference type="EMBL" id="KYP34275.1"/>
    </source>
</evidence>
<feature type="transmembrane region" description="Helical" evidence="6">
    <location>
        <begin position="80"/>
        <end position="99"/>
    </location>
</feature>
<dbReference type="Proteomes" id="UP000075243">
    <property type="component" value="Unassembled WGS sequence"/>
</dbReference>
<feature type="transmembrane region" description="Helical" evidence="6">
    <location>
        <begin position="409"/>
        <end position="430"/>
    </location>
</feature>
<dbReference type="Gene3D" id="1.20.1250.20">
    <property type="entry name" value="MFS general substrate transporter like domains"/>
    <property type="match status" value="2"/>
</dbReference>
<feature type="transmembrane region" description="Helical" evidence="6">
    <location>
        <begin position="646"/>
        <end position="667"/>
    </location>
</feature>
<feature type="transmembrane region" description="Helical" evidence="6">
    <location>
        <begin position="529"/>
        <end position="548"/>
    </location>
</feature>
<evidence type="ECO:0000256" key="3">
    <source>
        <dbReference type="ARBA" id="ARBA00022692"/>
    </source>
</evidence>
<feature type="transmembrane region" description="Helical" evidence="6">
    <location>
        <begin position="369"/>
        <end position="389"/>
    </location>
</feature>
<gene>
    <name evidence="7" type="ORF">KK1_044797</name>
</gene>
<evidence type="ECO:0000256" key="2">
    <source>
        <dbReference type="ARBA" id="ARBA00005982"/>
    </source>
</evidence>
<evidence type="ECO:0000313" key="8">
    <source>
        <dbReference type="Proteomes" id="UP000075243"/>
    </source>
</evidence>
<feature type="transmembrane region" description="Helical" evidence="6">
    <location>
        <begin position="911"/>
        <end position="931"/>
    </location>
</feature>
<dbReference type="GO" id="GO:0016020">
    <property type="term" value="C:membrane"/>
    <property type="evidence" value="ECO:0007669"/>
    <property type="project" value="UniProtKB-SubCell"/>
</dbReference>
<name>A0A151QVP7_CAJCA</name>
<feature type="transmembrane region" description="Helical" evidence="6">
    <location>
        <begin position="869"/>
        <end position="891"/>
    </location>
</feature>
<feature type="transmembrane region" description="Helical" evidence="6">
    <location>
        <begin position="185"/>
        <end position="207"/>
    </location>
</feature>
<feature type="transmembrane region" description="Helical" evidence="6">
    <location>
        <begin position="327"/>
        <end position="349"/>
    </location>
</feature>
<evidence type="ECO:0000256" key="1">
    <source>
        <dbReference type="ARBA" id="ARBA00004141"/>
    </source>
</evidence>
<comment type="subcellular location">
    <subcellularLocation>
        <location evidence="1">Membrane</location>
        <topology evidence="1">Multi-pass membrane protein</topology>
    </subcellularLocation>
</comment>
<feature type="transmembrane region" description="Helical" evidence="6">
    <location>
        <begin position="951"/>
        <end position="972"/>
    </location>
</feature>
<dbReference type="GO" id="GO:0022857">
    <property type="term" value="F:transmembrane transporter activity"/>
    <property type="evidence" value="ECO:0007669"/>
    <property type="project" value="InterPro"/>
</dbReference>
<keyword evidence="5 6" id="KW-0472">Membrane</keyword>
<dbReference type="AlphaFoldDB" id="A0A151QVP7"/>
<dbReference type="OMA" id="NARIPMS"/>
<keyword evidence="3 6" id="KW-0812">Transmembrane</keyword>
<proteinExistence type="inferred from homology"/>
<evidence type="ECO:0000256" key="6">
    <source>
        <dbReference type="SAM" id="Phobius"/>
    </source>
</evidence>
<feature type="transmembrane region" description="Helical" evidence="6">
    <location>
        <begin position="1068"/>
        <end position="1087"/>
    </location>
</feature>
<dbReference type="SUPFAM" id="SSF103473">
    <property type="entry name" value="MFS general substrate transporter"/>
    <property type="match status" value="2"/>
</dbReference>
<keyword evidence="8" id="KW-1185">Reference proteome</keyword>
<evidence type="ECO:0000256" key="4">
    <source>
        <dbReference type="ARBA" id="ARBA00022989"/>
    </source>
</evidence>
<dbReference type="InterPro" id="IPR000109">
    <property type="entry name" value="POT_fam"/>
</dbReference>
<feature type="transmembrane region" description="Helical" evidence="6">
    <location>
        <begin position="106"/>
        <end position="127"/>
    </location>
</feature>
<feature type="transmembrane region" description="Helical" evidence="6">
    <location>
        <begin position="757"/>
        <end position="777"/>
    </location>
</feature>
<reference evidence="7" key="1">
    <citation type="journal article" date="2012" name="Nat. Biotechnol.">
        <title>Draft genome sequence of pigeonpea (Cajanus cajan), an orphan legume crop of resource-poor farmers.</title>
        <authorList>
            <person name="Varshney R.K."/>
            <person name="Chen W."/>
            <person name="Li Y."/>
            <person name="Bharti A.K."/>
            <person name="Saxena R.K."/>
            <person name="Schlueter J.A."/>
            <person name="Donoghue M.T."/>
            <person name="Azam S."/>
            <person name="Fan G."/>
            <person name="Whaley A.M."/>
            <person name="Farmer A.D."/>
            <person name="Sheridan J."/>
            <person name="Iwata A."/>
            <person name="Tuteja R."/>
            <person name="Penmetsa R.V."/>
            <person name="Wu W."/>
            <person name="Upadhyaya H.D."/>
            <person name="Yang S.P."/>
            <person name="Shah T."/>
            <person name="Saxena K.B."/>
            <person name="Michael T."/>
            <person name="McCombie W.R."/>
            <person name="Yang B."/>
            <person name="Zhang G."/>
            <person name="Yang H."/>
            <person name="Wang J."/>
            <person name="Spillane C."/>
            <person name="Cook D.R."/>
            <person name="May G.D."/>
            <person name="Xu X."/>
            <person name="Jackson S.A."/>
        </authorList>
    </citation>
    <scope>NUCLEOTIDE SEQUENCE [LARGE SCALE GENOMIC DNA]</scope>
</reference>
<evidence type="ECO:0000256" key="5">
    <source>
        <dbReference type="ARBA" id="ARBA00023136"/>
    </source>
</evidence>
<dbReference type="Pfam" id="PF00854">
    <property type="entry name" value="PTR2"/>
    <property type="match status" value="2"/>
</dbReference>
<feature type="transmembrane region" description="Helical" evidence="6">
    <location>
        <begin position="484"/>
        <end position="505"/>
    </location>
</feature>
<feature type="transmembrane region" description="Helical" evidence="6">
    <location>
        <begin position="992"/>
        <end position="1011"/>
    </location>
</feature>
<organism evidence="7 8">
    <name type="scientific">Cajanus cajan</name>
    <name type="common">Pigeon pea</name>
    <name type="synonym">Cajanus indicus</name>
    <dbReference type="NCBI Taxonomy" id="3821"/>
    <lineage>
        <taxon>Eukaryota</taxon>
        <taxon>Viridiplantae</taxon>
        <taxon>Streptophyta</taxon>
        <taxon>Embryophyta</taxon>
        <taxon>Tracheophyta</taxon>
        <taxon>Spermatophyta</taxon>
        <taxon>Magnoliopsida</taxon>
        <taxon>eudicotyledons</taxon>
        <taxon>Gunneridae</taxon>
        <taxon>Pentapetalae</taxon>
        <taxon>rosids</taxon>
        <taxon>fabids</taxon>
        <taxon>Fabales</taxon>
        <taxon>Fabaceae</taxon>
        <taxon>Papilionoideae</taxon>
        <taxon>50 kb inversion clade</taxon>
        <taxon>NPAAA clade</taxon>
        <taxon>indigoferoid/millettioid clade</taxon>
        <taxon>Phaseoleae</taxon>
        <taxon>Cajanus</taxon>
    </lineage>
</organism>
<dbReference type="InterPro" id="IPR036259">
    <property type="entry name" value="MFS_trans_sf"/>
</dbReference>
<keyword evidence="4 6" id="KW-1133">Transmembrane helix</keyword>
<protein>
    <submittedName>
        <fullName evidence="7">Peptide transporter PTR2</fullName>
    </submittedName>
</protein>
<sequence length="1112" mass="125001">MDQKKQGRSEEEKWVLDASVDYKGRLPFRASTGGWKASLFVLIIEFNERISYFALFANLITYLTKVIHQDLSTAAKSVNYWAGTTTLMPLIGGFIADAYTGRFHMVIFSSLVYLIGLSLLTMSQFIPSLKPSNNNQPRVVHEAAFFLAVYCISLGIGGHKPSLESFGADQFDDEHREERKKKMSFFNWWSFIVCFALLLGATMVVYVQDFVSWGVASLILTILMALSTIAFYAGRPFYRYKQPQGNPFRPILQVLFSAIRKRNLSCPSDPALLYEVPASDKSQGRLLSHTSRLRFLDKAAIIEEKYVEQKDNTWRLATVTRVEETKLVLNVFPIWLTSLTAGLCMAQASTLFVKQATVMNLNISNNFKLPPASLISITALGTLISLPIYDRIIVPTLRKVTGNERGISILRRIGIGLTLSVILMVVAALVEAKRLLRSDEGTIMSVSWLIPQYLILGIGNSFSLVGMQEYFYDQVPDSMRSLGVAFYLGSNGVGNFLSSFLIMIVDNVTGKSGKSWIGKDINSSRLDRYYWMLAMINALDLCAFLFLAKSEEEKWVHDASVDYKGRVAHRASTGVWKASLFVLAIEFSERLSHFGISSNLIMYLANVMHEDLKTATNNVNFWKGATTLMPLIGGFIGDAYTGRFRMVLFSSLLYLQGLSMLTMSQFIPSLKPCNNEICDRPRKFHEVVFFLALYCIALGTGGFKPCLESFGADQFDDEHLEERKKKMSFFNWWTFVLSLAMLLGATVVVYVQDFVSWGVACLILTTFMALTFIAFYVGMPFYRFRDAEGNPFMPILQVLVAAIRKRNLSSPSNPALLYEVPKSDKGRLLNHTSRLRFLDKAAIVEEKYTGQKVSSWRLTTVTRVEETKLILNVVPMWLTSLLVGVSVAQGGTLFVKQAASMNLKISDNFKIPPASMSSLAAFGSIISVPIYDKIIVPVMRKATGNERGISILMRIGIGLALSIIIMVVTASVETKRYRLGETMSVLWLIPQYLILGLQYTFSLVGLQEYFYDQVPDSMRSLGMALYLSVLGVGYFLNSFLIMIVDHVTGKNGKSWIGKDINSSRLDKFYWMLTMVNTLNLCLFLLFAKMYTYKTVQRKARENEIDDGVVTMA</sequence>
<dbReference type="EMBL" id="KQ484636">
    <property type="protein sequence ID" value="KYP34275.1"/>
    <property type="molecule type" value="Genomic_DNA"/>
</dbReference>
<feature type="transmembrane region" description="Helical" evidence="6">
    <location>
        <begin position="213"/>
        <end position="233"/>
    </location>
</feature>
<feature type="transmembrane region" description="Helical" evidence="6">
    <location>
        <begin position="450"/>
        <end position="472"/>
    </location>
</feature>
<feature type="transmembrane region" description="Helical" evidence="6">
    <location>
        <begin position="1023"/>
        <end position="1044"/>
    </location>
</feature>
<feature type="transmembrane region" description="Helical" evidence="6">
    <location>
        <begin position="728"/>
        <end position="751"/>
    </location>
</feature>
<dbReference type="Gramene" id="C.cajan_41327.t">
    <property type="protein sequence ID" value="C.cajan_41327.t"/>
    <property type="gene ID" value="C.cajan_41327"/>
</dbReference>
<dbReference type="PANTHER" id="PTHR11654">
    <property type="entry name" value="OLIGOPEPTIDE TRANSPORTER-RELATED"/>
    <property type="match status" value="1"/>
</dbReference>
<comment type="similarity">
    <text evidence="2">Belongs to the major facilitator superfamily. Proton-dependent oligopeptide transporter (POT/PTR) (TC 2.A.17) family.</text>
</comment>